<evidence type="ECO:0000313" key="6">
    <source>
        <dbReference type="EMBL" id="KAF6034438.1"/>
    </source>
</evidence>
<keyword evidence="7" id="KW-1185">Reference proteome</keyword>
<comment type="catalytic activity">
    <reaction evidence="3">
        <text>L-lysyl-[alpha-tubulin] + acetyl-CoA = N(6)-acetyl-L-lysyl-[alpha-tubulin] + CoA + H(+)</text>
        <dbReference type="Rhea" id="RHEA:15277"/>
        <dbReference type="Rhea" id="RHEA-COMP:11278"/>
        <dbReference type="Rhea" id="RHEA-COMP:11279"/>
        <dbReference type="ChEBI" id="CHEBI:15378"/>
        <dbReference type="ChEBI" id="CHEBI:29969"/>
        <dbReference type="ChEBI" id="CHEBI:57287"/>
        <dbReference type="ChEBI" id="CHEBI:57288"/>
        <dbReference type="ChEBI" id="CHEBI:61930"/>
        <dbReference type="EC" id="2.3.1.108"/>
    </reaction>
</comment>
<feature type="binding site" evidence="3">
    <location>
        <begin position="119"/>
        <end position="132"/>
    </location>
    <ligand>
        <name>acetyl-CoA</name>
        <dbReference type="ChEBI" id="CHEBI:57288"/>
    </ligand>
</feature>
<dbReference type="OrthoDB" id="447510at2759"/>
<feature type="compositionally biased region" description="Low complexity" evidence="4">
    <location>
        <begin position="219"/>
        <end position="237"/>
    </location>
</feature>
<feature type="region of interest" description="Disordered" evidence="4">
    <location>
        <begin position="218"/>
        <end position="243"/>
    </location>
</feature>
<dbReference type="SUPFAM" id="SSF55729">
    <property type="entry name" value="Acyl-CoA N-acyltransferases (Nat)"/>
    <property type="match status" value="1"/>
</dbReference>
<dbReference type="GO" id="GO:0048666">
    <property type="term" value="P:neuron development"/>
    <property type="evidence" value="ECO:0007669"/>
    <property type="project" value="UniProtKB-UniRule"/>
</dbReference>
<dbReference type="GO" id="GO:0005874">
    <property type="term" value="C:microtubule"/>
    <property type="evidence" value="ECO:0007669"/>
    <property type="project" value="InterPro"/>
</dbReference>
<dbReference type="AlphaFoldDB" id="A0A7J7KA00"/>
<dbReference type="Gene3D" id="3.40.630.30">
    <property type="match status" value="1"/>
</dbReference>
<dbReference type="CDD" id="cd04301">
    <property type="entry name" value="NAT_SF"/>
    <property type="match status" value="1"/>
</dbReference>
<dbReference type="FunFam" id="3.40.630.30:FF:000020">
    <property type="entry name" value="Alpha-tubulin N-acetyltransferase 1"/>
    <property type="match status" value="1"/>
</dbReference>
<dbReference type="PANTHER" id="PTHR12327">
    <property type="entry name" value="ALPHA-TUBULIN N-ACETYLTRANSFERASE 1"/>
    <property type="match status" value="1"/>
</dbReference>
<evidence type="ECO:0000313" key="7">
    <source>
        <dbReference type="Proteomes" id="UP000593567"/>
    </source>
</evidence>
<feature type="domain" description="N-acetyltransferase" evidence="5">
    <location>
        <begin position="1"/>
        <end position="185"/>
    </location>
</feature>
<feature type="region of interest" description="Disordered" evidence="4">
    <location>
        <begin position="307"/>
        <end position="326"/>
    </location>
</feature>
<accession>A0A7J7KA00</accession>
<feature type="compositionally biased region" description="Low complexity" evidence="4">
    <location>
        <begin position="309"/>
        <end position="325"/>
    </location>
</feature>
<evidence type="ECO:0000256" key="1">
    <source>
        <dbReference type="ARBA" id="ARBA00022679"/>
    </source>
</evidence>
<comment type="function">
    <text evidence="3">Specifically acetylates 'Lys-40' in alpha-tubulin on the lumenal side of microtubules. Promotes microtubule destabilization and accelerates microtubule dynamics; this activity may be independent of acetylation activity. Acetylates alpha-tubulin with a slow enzymatic rate, due to a catalytic site that is not optimized for acetyl transfer. Enters the microtubule through each end and diffuses quickly throughout the lumen of microtubules. Acetylates only long/old microtubules because of its slow acetylation rate since it does not have time to act on dynamically unstable microtubules before the enzyme is released.</text>
</comment>
<dbReference type="InterPro" id="IPR007965">
    <property type="entry name" value="GNAT_ATAT"/>
</dbReference>
<comment type="caution">
    <text evidence="3">Lacks conserved residue(s) required for the propagation of feature annotation.</text>
</comment>
<dbReference type="Proteomes" id="UP000593567">
    <property type="component" value="Unassembled WGS sequence"/>
</dbReference>
<evidence type="ECO:0000259" key="5">
    <source>
        <dbReference type="PROSITE" id="PS51730"/>
    </source>
</evidence>
<dbReference type="EC" id="2.3.1.108" evidence="3"/>
<gene>
    <name evidence="6" type="ORF">EB796_007257</name>
</gene>
<protein>
    <recommendedName>
        <fullName evidence="3">Alpha-tubulin N-acetyltransferase</fullName>
        <shortName evidence="3">Alpha-TAT</shortName>
        <shortName evidence="3">TAT</shortName>
        <ecNumber evidence="3">2.3.1.108</ecNumber>
    </recommendedName>
    <alternativeName>
        <fullName evidence="3">Acetyltransferase mec-17 homolog</fullName>
    </alternativeName>
</protein>
<dbReference type="InterPro" id="IPR016181">
    <property type="entry name" value="Acyl_CoA_acyltransferase"/>
</dbReference>
<evidence type="ECO:0000256" key="4">
    <source>
        <dbReference type="SAM" id="MobiDB-lite"/>
    </source>
</evidence>
<dbReference type="PANTHER" id="PTHR12327:SF0">
    <property type="entry name" value="ALPHA-TUBULIN N-ACETYLTRANSFERASE 1"/>
    <property type="match status" value="1"/>
</dbReference>
<keyword evidence="2 3" id="KW-0012">Acyltransferase</keyword>
<dbReference type="Pfam" id="PF05301">
    <property type="entry name" value="Acetyltransf_16"/>
    <property type="match status" value="1"/>
</dbReference>
<dbReference type="GO" id="GO:0019799">
    <property type="term" value="F:tubulin N-acetyltransferase activity"/>
    <property type="evidence" value="ECO:0007669"/>
    <property type="project" value="UniProtKB-UniRule"/>
</dbReference>
<organism evidence="6 7">
    <name type="scientific">Bugula neritina</name>
    <name type="common">Brown bryozoan</name>
    <name type="synonym">Sertularia neritina</name>
    <dbReference type="NCBI Taxonomy" id="10212"/>
    <lineage>
        <taxon>Eukaryota</taxon>
        <taxon>Metazoa</taxon>
        <taxon>Spiralia</taxon>
        <taxon>Lophotrochozoa</taxon>
        <taxon>Bryozoa</taxon>
        <taxon>Gymnolaemata</taxon>
        <taxon>Cheilostomatida</taxon>
        <taxon>Flustrina</taxon>
        <taxon>Buguloidea</taxon>
        <taxon>Bugulidae</taxon>
        <taxon>Bugula</taxon>
    </lineage>
</organism>
<comment type="caution">
    <text evidence="6">The sequence shown here is derived from an EMBL/GenBank/DDBJ whole genome shotgun (WGS) entry which is preliminary data.</text>
</comment>
<keyword evidence="1 3" id="KW-0808">Transferase</keyword>
<dbReference type="HAMAP" id="MF_03130">
    <property type="entry name" value="mec17"/>
    <property type="match status" value="1"/>
</dbReference>
<comment type="similarity">
    <text evidence="3">Belongs to the acetyltransferase ATAT1 family.</text>
</comment>
<dbReference type="GO" id="GO:0070507">
    <property type="term" value="P:regulation of microtubule cytoskeleton organization"/>
    <property type="evidence" value="ECO:0007669"/>
    <property type="project" value="UniProtKB-UniRule"/>
</dbReference>
<feature type="region of interest" description="Disordered" evidence="4">
    <location>
        <begin position="190"/>
        <end position="209"/>
    </location>
</feature>
<evidence type="ECO:0000256" key="2">
    <source>
        <dbReference type="ARBA" id="ARBA00023315"/>
    </source>
</evidence>
<dbReference type="EMBL" id="VXIV02001073">
    <property type="protein sequence ID" value="KAF6034438.1"/>
    <property type="molecule type" value="Genomic_DNA"/>
</dbReference>
<dbReference type="InterPro" id="IPR038746">
    <property type="entry name" value="Atat"/>
</dbReference>
<name>A0A7J7KA00_BUGNE</name>
<dbReference type="PROSITE" id="PS51730">
    <property type="entry name" value="GNAT_ATAT"/>
    <property type="match status" value="1"/>
</dbReference>
<proteinExistence type="inferred from homology"/>
<sequence>MDFDFNINSLVGGKTIFIFDRLLKPAKVSVNLPSTQKHLCHVIDRLGEASAKAQGLSTVITTSSKLSYTDQRVYIYTECQSNSGKGTAVGFIKVGTKKLFLYDHQGNQREMEPLCILDFYVHERKQRQGFGKKLFEFMLENERVTPSHLAVDRPSDRFLAFLTKHYKLRVTIPQVNNYVIFEGFFTNRKDQSKKRGSRGGGDNAQSRAAHNPMAINDINLSHNSSMNSNSTSCPSPSEELASLSHIPLARPSSREKLVSMRNSPVAQSSYQNHSIAAHETGLPTAPSSNQYVANLPDSVTQLAVSNGTRSQSAQSRAFSRHSSASLPVRSDYQEPLRTRYGQPNVVSTVDRLNTHQYTQNKQGHLKVTSNTAQTNIQDQATDWSKNFHGSANLKQPPSSWNVFGVPPGYSHLANRKAC</sequence>
<feature type="site" description="Crucial for catalytic activity" evidence="3">
    <location>
        <position position="54"/>
    </location>
</feature>
<reference evidence="6" key="1">
    <citation type="submission" date="2020-06" db="EMBL/GenBank/DDBJ databases">
        <title>Draft genome of Bugula neritina, a colonial animal packing powerful symbionts and potential medicines.</title>
        <authorList>
            <person name="Rayko M."/>
        </authorList>
    </citation>
    <scope>NUCLEOTIDE SEQUENCE [LARGE SCALE GENOMIC DNA]</scope>
    <source>
        <strain evidence="6">Kwan_BN1</strain>
    </source>
</reference>
<evidence type="ECO:0000256" key="3">
    <source>
        <dbReference type="HAMAP-Rule" id="MF_03130"/>
    </source>
</evidence>